<organism evidence="2 3">
    <name type="scientific">Streptomyces lavendulae subsp. lavendulae</name>
    <dbReference type="NCBI Taxonomy" id="58340"/>
    <lineage>
        <taxon>Bacteria</taxon>
        <taxon>Bacillati</taxon>
        <taxon>Actinomycetota</taxon>
        <taxon>Actinomycetes</taxon>
        <taxon>Kitasatosporales</taxon>
        <taxon>Streptomycetaceae</taxon>
        <taxon>Streptomyces</taxon>
    </lineage>
</organism>
<protein>
    <submittedName>
        <fullName evidence="2">Uncharacterized protein</fullName>
    </submittedName>
</protein>
<dbReference type="EMBL" id="CP024985">
    <property type="protein sequence ID" value="ATZ22294.1"/>
    <property type="molecule type" value="Genomic_DNA"/>
</dbReference>
<dbReference type="AlphaFoldDB" id="A0A2K8P6B5"/>
<dbReference type="Proteomes" id="UP000231791">
    <property type="component" value="Chromosome"/>
</dbReference>
<name>A0A2K8P6B5_STRLA</name>
<evidence type="ECO:0000256" key="1">
    <source>
        <dbReference type="SAM" id="MobiDB-lite"/>
    </source>
</evidence>
<accession>A0A2K8P6B5</accession>
<dbReference type="RefSeq" id="WP_234333442.1">
    <property type="nucleotide sequence ID" value="NZ_CP024985.1"/>
</dbReference>
<proteinExistence type="predicted"/>
<dbReference type="KEGG" id="slx:SLAV_01850"/>
<feature type="region of interest" description="Disordered" evidence="1">
    <location>
        <begin position="1"/>
        <end position="58"/>
    </location>
</feature>
<evidence type="ECO:0000313" key="2">
    <source>
        <dbReference type="EMBL" id="ATZ22294.1"/>
    </source>
</evidence>
<gene>
    <name evidence="2" type="ORF">SLAV_01850</name>
</gene>
<keyword evidence="3" id="KW-1185">Reference proteome</keyword>
<dbReference type="GeneID" id="49381548"/>
<evidence type="ECO:0000313" key="3">
    <source>
        <dbReference type="Proteomes" id="UP000231791"/>
    </source>
</evidence>
<reference evidence="2 3" key="1">
    <citation type="submission" date="2017-11" db="EMBL/GenBank/DDBJ databases">
        <title>Complete genome sequence of Streptomyces lavendulae subsp. lavendulae CCM 3239 (formerly 'Streptomyces aureofaciens CCM 3239'), the producer of the angucycline-type antibiotic auricin.</title>
        <authorList>
            <person name="Busche T."/>
            <person name="Novakova R."/>
            <person name="Al'Dilaimi A."/>
            <person name="Homerova D."/>
            <person name="Feckova L."/>
            <person name="Rezuchova B."/>
            <person name="Mingyar E."/>
            <person name="Csolleiova D."/>
            <person name="Bekeova C."/>
            <person name="Winkler A."/>
            <person name="Sevcikova B."/>
            <person name="Kalinowski J."/>
            <person name="Kormanec J."/>
            <person name="Ruckert C."/>
        </authorList>
    </citation>
    <scope>NUCLEOTIDE SEQUENCE [LARGE SCALE GENOMIC DNA]</scope>
    <source>
        <strain evidence="2 3">CCM 3239</strain>
    </source>
</reference>
<sequence length="58" mass="6578">MKGMEHKRQTPGIGREEQVQEHPGPDPVHPEASKPVRGKTPEDLRRRQERAVTPEDGD</sequence>